<keyword evidence="10" id="KW-1185">Reference proteome</keyword>
<dbReference type="WBParaSite" id="nRc.2.0.1.t06536-RA">
    <property type="protein sequence ID" value="nRc.2.0.1.t06536-RA"/>
    <property type="gene ID" value="nRc.2.0.1.g06536"/>
</dbReference>
<name>A0A915HZ44_ROMCU</name>
<keyword evidence="2" id="KW-0540">Nuclease</keyword>
<organism evidence="10 11">
    <name type="scientific">Romanomermis culicivorax</name>
    <name type="common">Nematode worm</name>
    <dbReference type="NCBI Taxonomy" id="13658"/>
    <lineage>
        <taxon>Eukaryota</taxon>
        <taxon>Metazoa</taxon>
        <taxon>Ecdysozoa</taxon>
        <taxon>Nematoda</taxon>
        <taxon>Enoplea</taxon>
        <taxon>Dorylaimia</taxon>
        <taxon>Mermithida</taxon>
        <taxon>Mermithoidea</taxon>
        <taxon>Mermithidae</taxon>
        <taxon>Romanomermis</taxon>
    </lineage>
</organism>
<dbReference type="PANTHER" id="PTHR13058">
    <property type="entry name" value="THREE PRIME REPAIR EXONUCLEASE 1, 2"/>
    <property type="match status" value="1"/>
</dbReference>
<dbReference type="GO" id="GO:0006308">
    <property type="term" value="P:DNA catabolic process"/>
    <property type="evidence" value="ECO:0007669"/>
    <property type="project" value="TreeGrafter"/>
</dbReference>
<feature type="region of interest" description="Disordered" evidence="8">
    <location>
        <begin position="331"/>
        <end position="378"/>
    </location>
</feature>
<evidence type="ECO:0000256" key="8">
    <source>
        <dbReference type="SAM" id="MobiDB-lite"/>
    </source>
</evidence>
<dbReference type="GO" id="GO:0008296">
    <property type="term" value="F:3'-5'-DNA exonuclease activity"/>
    <property type="evidence" value="ECO:0007669"/>
    <property type="project" value="TreeGrafter"/>
</dbReference>
<comment type="similarity">
    <text evidence="7">Belongs to the exonuclease superfamily. TREX family.</text>
</comment>
<dbReference type="InterPro" id="IPR012337">
    <property type="entry name" value="RNaseH-like_sf"/>
</dbReference>
<dbReference type="GO" id="GO:0005737">
    <property type="term" value="C:cytoplasm"/>
    <property type="evidence" value="ECO:0007669"/>
    <property type="project" value="TreeGrafter"/>
</dbReference>
<evidence type="ECO:0000256" key="4">
    <source>
        <dbReference type="ARBA" id="ARBA00022801"/>
    </source>
</evidence>
<evidence type="ECO:0000256" key="2">
    <source>
        <dbReference type="ARBA" id="ARBA00022722"/>
    </source>
</evidence>
<evidence type="ECO:0000256" key="6">
    <source>
        <dbReference type="ARBA" id="ARBA00022842"/>
    </source>
</evidence>
<evidence type="ECO:0000313" key="11">
    <source>
        <dbReference type="WBParaSite" id="nRc.2.0.1.t06536-RA"/>
    </source>
</evidence>
<proteinExistence type="inferred from homology"/>
<dbReference type="GO" id="GO:0046872">
    <property type="term" value="F:metal ion binding"/>
    <property type="evidence" value="ECO:0007669"/>
    <property type="project" value="UniProtKB-KW"/>
</dbReference>
<sequence length="470" mass="52502">MKSGKQFKKNIFPTKSIGLMSNGAFGGESSPAANLLDGSAPIRRIQTLVIFDLETTGLDVNKERITEMGALSIDFDYFCNLSSRFNDQWNNNSADPPPVPRVMSKICLPVNPGIPVNNAAAKCSGLNNELLNKSGNFKSAFDTFYHFLNRLQPPICLVAHNGNRFDFKILKNEIIRNRLDLSVDYPLFSNIQTYDTMFGFKRLDCLIWQASKSAIEGQDALTLDKNCNNEIVITEEKIVLVQGIPHDSANNIDYVRERNPDLYKRLVEGTADFYRAGNSLAAVAQHFFGVNLNKGFQGRELAWAKRPLPSDALEYAALDVIAHFDGKSLRTPSTESIKRTREEKSSTKSSKSPPKRSKVGAEINPTQASSSRRVIEESQTPVEIAFGTPTVFKSKPPPPDCHFSAFNYFRRRFDTPLNNREAIDSRAQAKREANRHLDDNLAAFIICFMPPIPRKCRPLPENSSNCAASI</sequence>
<evidence type="ECO:0000256" key="3">
    <source>
        <dbReference type="ARBA" id="ARBA00022723"/>
    </source>
</evidence>
<dbReference type="Gene3D" id="3.30.420.10">
    <property type="entry name" value="Ribonuclease H-like superfamily/Ribonuclease H"/>
    <property type="match status" value="1"/>
</dbReference>
<feature type="compositionally biased region" description="Basic and acidic residues" evidence="8">
    <location>
        <begin position="336"/>
        <end position="346"/>
    </location>
</feature>
<reference evidence="11" key="1">
    <citation type="submission" date="2022-11" db="UniProtKB">
        <authorList>
            <consortium name="WormBaseParasite"/>
        </authorList>
    </citation>
    <scope>IDENTIFICATION</scope>
</reference>
<keyword evidence="5" id="KW-0269">Exonuclease</keyword>
<dbReference type="Pfam" id="PF00929">
    <property type="entry name" value="RNase_T"/>
    <property type="match status" value="1"/>
</dbReference>
<evidence type="ECO:0000256" key="7">
    <source>
        <dbReference type="ARBA" id="ARBA00025769"/>
    </source>
</evidence>
<accession>A0A915HZ44</accession>
<dbReference type="SMART" id="SM00479">
    <property type="entry name" value="EXOIII"/>
    <property type="match status" value="1"/>
</dbReference>
<dbReference type="InterPro" id="IPR013520">
    <property type="entry name" value="Ribonucl_H"/>
</dbReference>
<dbReference type="PANTHER" id="PTHR13058:SF19">
    <property type="entry name" value="LD40940P"/>
    <property type="match status" value="1"/>
</dbReference>
<dbReference type="InterPro" id="IPR040393">
    <property type="entry name" value="TREX1/2"/>
</dbReference>
<dbReference type="InterPro" id="IPR036397">
    <property type="entry name" value="RNaseH_sf"/>
</dbReference>
<protein>
    <submittedName>
        <fullName evidence="11">Exonuclease domain-containing protein</fullName>
    </submittedName>
</protein>
<dbReference type="SUPFAM" id="SSF53098">
    <property type="entry name" value="Ribonuclease H-like"/>
    <property type="match status" value="1"/>
</dbReference>
<evidence type="ECO:0000256" key="5">
    <source>
        <dbReference type="ARBA" id="ARBA00022839"/>
    </source>
</evidence>
<dbReference type="AlphaFoldDB" id="A0A915HZ44"/>
<keyword evidence="6" id="KW-0460">Magnesium</keyword>
<dbReference type="Proteomes" id="UP000887565">
    <property type="component" value="Unplaced"/>
</dbReference>
<evidence type="ECO:0000313" key="10">
    <source>
        <dbReference type="Proteomes" id="UP000887565"/>
    </source>
</evidence>
<keyword evidence="3" id="KW-0479">Metal-binding</keyword>
<comment type="cofactor">
    <cofactor evidence="1">
        <name>Mg(2+)</name>
        <dbReference type="ChEBI" id="CHEBI:18420"/>
    </cofactor>
</comment>
<keyword evidence="4" id="KW-0378">Hydrolase</keyword>
<evidence type="ECO:0000259" key="9">
    <source>
        <dbReference type="SMART" id="SM00479"/>
    </source>
</evidence>
<feature type="domain" description="Exonuclease" evidence="9">
    <location>
        <begin position="47"/>
        <end position="330"/>
    </location>
</feature>
<evidence type="ECO:0000256" key="1">
    <source>
        <dbReference type="ARBA" id="ARBA00001946"/>
    </source>
</evidence>
<feature type="compositionally biased region" description="Polar residues" evidence="8">
    <location>
        <begin position="364"/>
        <end position="378"/>
    </location>
</feature>
<dbReference type="GO" id="GO:0003676">
    <property type="term" value="F:nucleic acid binding"/>
    <property type="evidence" value="ECO:0007669"/>
    <property type="project" value="InterPro"/>
</dbReference>